<name>A0A6A3CRJ4_HIBSY</name>
<protein>
    <submittedName>
        <fullName evidence="9">MLO-like protein 3</fullName>
    </submittedName>
</protein>
<evidence type="ECO:0000313" key="10">
    <source>
        <dbReference type="Proteomes" id="UP000436088"/>
    </source>
</evidence>
<keyword evidence="3 8" id="KW-0812">Transmembrane</keyword>
<gene>
    <name evidence="9" type="ORF">F3Y22_tig00002793pilonHSYRG00071</name>
</gene>
<comment type="caution">
    <text evidence="9">The sequence shown here is derived from an EMBL/GenBank/DDBJ whole genome shotgun (WGS) entry which is preliminary data.</text>
</comment>
<dbReference type="AlphaFoldDB" id="A0A6A3CRJ4"/>
<keyword evidence="7" id="KW-0568">Pathogenesis-related protein</keyword>
<keyword evidence="5 8" id="KW-1133">Transmembrane helix</keyword>
<evidence type="ECO:0000256" key="5">
    <source>
        <dbReference type="ARBA" id="ARBA00022989"/>
    </source>
</evidence>
<dbReference type="Pfam" id="PF03094">
    <property type="entry name" value="Mlo"/>
    <property type="match status" value="1"/>
</dbReference>
<evidence type="ECO:0000256" key="7">
    <source>
        <dbReference type="ARBA" id="ARBA00023265"/>
    </source>
</evidence>
<keyword evidence="10" id="KW-1185">Reference proteome</keyword>
<dbReference type="PANTHER" id="PTHR31942">
    <property type="entry name" value="MLO-LIKE PROTEIN 1"/>
    <property type="match status" value="1"/>
</dbReference>
<evidence type="ECO:0000256" key="1">
    <source>
        <dbReference type="ARBA" id="ARBA00004141"/>
    </source>
</evidence>
<keyword evidence="6 8" id="KW-0472">Membrane</keyword>
<proteinExistence type="inferred from homology"/>
<organism evidence="9 10">
    <name type="scientific">Hibiscus syriacus</name>
    <name type="common">Rose of Sharon</name>
    <dbReference type="NCBI Taxonomy" id="106335"/>
    <lineage>
        <taxon>Eukaryota</taxon>
        <taxon>Viridiplantae</taxon>
        <taxon>Streptophyta</taxon>
        <taxon>Embryophyta</taxon>
        <taxon>Tracheophyta</taxon>
        <taxon>Spermatophyta</taxon>
        <taxon>Magnoliopsida</taxon>
        <taxon>eudicotyledons</taxon>
        <taxon>Gunneridae</taxon>
        <taxon>Pentapetalae</taxon>
        <taxon>rosids</taxon>
        <taxon>malvids</taxon>
        <taxon>Malvales</taxon>
        <taxon>Malvaceae</taxon>
        <taxon>Malvoideae</taxon>
        <taxon>Hibiscus</taxon>
    </lineage>
</organism>
<reference evidence="9" key="1">
    <citation type="submission" date="2019-09" db="EMBL/GenBank/DDBJ databases">
        <title>Draft genome information of white flower Hibiscus syriacus.</title>
        <authorList>
            <person name="Kim Y.-M."/>
        </authorList>
    </citation>
    <scope>NUCLEOTIDE SEQUENCE [LARGE SCALE GENOMIC DNA]</scope>
    <source>
        <strain evidence="9">YM2019G1</strain>
    </source>
</reference>
<dbReference type="Proteomes" id="UP000436088">
    <property type="component" value="Unassembled WGS sequence"/>
</dbReference>
<dbReference type="InterPro" id="IPR004326">
    <property type="entry name" value="Mlo"/>
</dbReference>
<comment type="subcellular location">
    <subcellularLocation>
        <location evidence="1">Membrane</location>
        <topology evidence="1">Multi-pass membrane protein</topology>
    </subcellularLocation>
</comment>
<keyword evidence="4" id="KW-0611">Plant defense</keyword>
<comment type="similarity">
    <text evidence="2">Belongs to the MLO family.</text>
</comment>
<accession>A0A6A3CRJ4</accession>
<sequence length="213" mass="24018">MAAGKEASTTRSLEETPTWAVAAVCFFIVSLSVLIEYLIHLISNCLKRRRKTALYDAVDKLKSVLMVLGFMSLTLTVTRSFISRICIPNEFADSMLPCRKNLKSIKAKKDFVYEQIWSVDALHERILAGDSKSSDYCESKGKKSLISEEGGNQLSIFLFALAAMQIVYSVLTMALTRAKMRRWKAWEKETQTVEYQVANELLLPTVLQFGGQN</sequence>
<evidence type="ECO:0000256" key="8">
    <source>
        <dbReference type="SAM" id="Phobius"/>
    </source>
</evidence>
<evidence type="ECO:0000256" key="3">
    <source>
        <dbReference type="ARBA" id="ARBA00022692"/>
    </source>
</evidence>
<evidence type="ECO:0000256" key="4">
    <source>
        <dbReference type="ARBA" id="ARBA00022821"/>
    </source>
</evidence>
<dbReference type="GO" id="GO:0016020">
    <property type="term" value="C:membrane"/>
    <property type="evidence" value="ECO:0007669"/>
    <property type="project" value="UniProtKB-SubCell"/>
</dbReference>
<dbReference type="GO" id="GO:0006952">
    <property type="term" value="P:defense response"/>
    <property type="evidence" value="ECO:0007669"/>
    <property type="project" value="UniProtKB-KW"/>
</dbReference>
<dbReference type="EMBL" id="VEPZ02000193">
    <property type="protein sequence ID" value="KAE8731596.1"/>
    <property type="molecule type" value="Genomic_DNA"/>
</dbReference>
<feature type="transmembrane region" description="Helical" evidence="8">
    <location>
        <begin position="154"/>
        <end position="175"/>
    </location>
</feature>
<feature type="transmembrane region" description="Helical" evidence="8">
    <location>
        <begin position="63"/>
        <end position="82"/>
    </location>
</feature>
<evidence type="ECO:0000313" key="9">
    <source>
        <dbReference type="EMBL" id="KAE8731596.1"/>
    </source>
</evidence>
<dbReference type="PANTHER" id="PTHR31942:SF89">
    <property type="entry name" value="MLO-LIKE PROTEIN 3"/>
    <property type="match status" value="1"/>
</dbReference>
<feature type="transmembrane region" description="Helical" evidence="8">
    <location>
        <begin position="20"/>
        <end position="42"/>
    </location>
</feature>
<evidence type="ECO:0000256" key="6">
    <source>
        <dbReference type="ARBA" id="ARBA00023136"/>
    </source>
</evidence>
<evidence type="ECO:0000256" key="2">
    <source>
        <dbReference type="ARBA" id="ARBA00006574"/>
    </source>
</evidence>